<comment type="cofactor">
    <cofactor evidence="1">
        <name>Mn(2+)</name>
        <dbReference type="ChEBI" id="CHEBI:29035"/>
    </cofactor>
</comment>
<dbReference type="GO" id="GO:0019693">
    <property type="term" value="P:ribose phosphate metabolic process"/>
    <property type="evidence" value="ECO:0007669"/>
    <property type="project" value="TreeGrafter"/>
</dbReference>
<dbReference type="SUPFAM" id="SSF55811">
    <property type="entry name" value="Nudix"/>
    <property type="match status" value="1"/>
</dbReference>
<keyword evidence="3 4" id="KW-0378">Hydrolase</keyword>
<dbReference type="EC" id="3.6.1.-" evidence="4"/>
<dbReference type="HAMAP" id="MF_00298">
    <property type="entry name" value="Nudix_RppH"/>
    <property type="match status" value="1"/>
</dbReference>
<comment type="cofactor">
    <cofactor evidence="2">
        <name>Mg(2+)</name>
        <dbReference type="ChEBI" id="CHEBI:18420"/>
    </cofactor>
</comment>
<accession>A0A2R8AG00</accession>
<dbReference type="InterPro" id="IPR020476">
    <property type="entry name" value="Nudix_hydrolase"/>
</dbReference>
<protein>
    <recommendedName>
        <fullName evidence="4">RNA pyrophosphohydrolase</fullName>
        <ecNumber evidence="4">3.6.1.-</ecNumber>
    </recommendedName>
    <alternativeName>
        <fullName evidence="4">(Di)nucleoside polyphosphate hydrolase</fullName>
    </alternativeName>
</protein>
<dbReference type="CDD" id="cd03671">
    <property type="entry name" value="NUDIX_Ap4A_hydrolase_plant_like"/>
    <property type="match status" value="1"/>
</dbReference>
<dbReference type="PRINTS" id="PR00502">
    <property type="entry name" value="NUDIXFAMILY"/>
</dbReference>
<evidence type="ECO:0000256" key="4">
    <source>
        <dbReference type="HAMAP-Rule" id="MF_00298"/>
    </source>
</evidence>
<dbReference type="InterPro" id="IPR000086">
    <property type="entry name" value="NUDIX_hydrolase_dom"/>
</dbReference>
<comment type="cofactor">
    <cofactor evidence="4">
        <name>a divalent metal cation</name>
        <dbReference type="ChEBI" id="CHEBI:60240"/>
    </cofactor>
</comment>
<evidence type="ECO:0000313" key="6">
    <source>
        <dbReference type="EMBL" id="SPF31018.1"/>
    </source>
</evidence>
<dbReference type="PANTHER" id="PTHR11839:SF22">
    <property type="entry name" value="NUDIX HYDROLASE 26, CHLOROPLASTIC"/>
    <property type="match status" value="1"/>
</dbReference>
<evidence type="ECO:0000256" key="1">
    <source>
        <dbReference type="ARBA" id="ARBA00001936"/>
    </source>
</evidence>
<dbReference type="InterPro" id="IPR022927">
    <property type="entry name" value="RppH"/>
</dbReference>
<proteinExistence type="inferred from homology"/>
<dbReference type="NCBIfam" id="NF001938">
    <property type="entry name" value="PRK00714.1-5"/>
    <property type="match status" value="1"/>
</dbReference>
<dbReference type="GO" id="GO:0008893">
    <property type="term" value="F:guanosine-3',5'-bis(diphosphate) 3'-diphosphatase activity"/>
    <property type="evidence" value="ECO:0007669"/>
    <property type="project" value="TreeGrafter"/>
</dbReference>
<organism evidence="6 7">
    <name type="scientific">Pontivivens insulae</name>
    <dbReference type="NCBI Taxonomy" id="1639689"/>
    <lineage>
        <taxon>Bacteria</taxon>
        <taxon>Pseudomonadati</taxon>
        <taxon>Pseudomonadota</taxon>
        <taxon>Alphaproteobacteria</taxon>
        <taxon>Rhodobacterales</taxon>
        <taxon>Paracoccaceae</taxon>
        <taxon>Pontivivens</taxon>
    </lineage>
</organism>
<evidence type="ECO:0000256" key="2">
    <source>
        <dbReference type="ARBA" id="ARBA00001946"/>
    </source>
</evidence>
<evidence type="ECO:0000256" key="3">
    <source>
        <dbReference type="ARBA" id="ARBA00022801"/>
    </source>
</evidence>
<dbReference type="Gene3D" id="3.90.79.10">
    <property type="entry name" value="Nucleoside Triphosphate Pyrophosphohydrolase"/>
    <property type="match status" value="1"/>
</dbReference>
<dbReference type="GO" id="GO:0034432">
    <property type="term" value="F:bis(5'-adenosyl)-pentaphosphatase activity"/>
    <property type="evidence" value="ECO:0007669"/>
    <property type="project" value="TreeGrafter"/>
</dbReference>
<evidence type="ECO:0000259" key="5">
    <source>
        <dbReference type="PROSITE" id="PS51462"/>
    </source>
</evidence>
<comment type="function">
    <text evidence="4">Accelerates the degradation of transcripts by removing pyrophosphate from the 5'-end of triphosphorylated RNA, leading to a more labile monophosphorylated state that can stimulate subsequent ribonuclease cleavage.</text>
</comment>
<dbReference type="Proteomes" id="UP000244932">
    <property type="component" value="Unassembled WGS sequence"/>
</dbReference>
<feature type="domain" description="Nudix hydrolase" evidence="5">
    <location>
        <begin position="12"/>
        <end position="156"/>
    </location>
</feature>
<gene>
    <name evidence="6" type="primary">rppH_2</name>
    <name evidence="4" type="synonym">nudH</name>
    <name evidence="4" type="synonym">rppH</name>
    <name evidence="6" type="ORF">POI8812_03368</name>
</gene>
<dbReference type="GO" id="GO:0006753">
    <property type="term" value="P:nucleoside phosphate metabolic process"/>
    <property type="evidence" value="ECO:0007669"/>
    <property type="project" value="TreeGrafter"/>
</dbReference>
<reference evidence="6 7" key="1">
    <citation type="submission" date="2018-03" db="EMBL/GenBank/DDBJ databases">
        <authorList>
            <person name="Keele B.F."/>
        </authorList>
    </citation>
    <scope>NUCLEOTIDE SEQUENCE [LARGE SCALE GENOMIC DNA]</scope>
    <source>
        <strain evidence="6 7">CeCT 8812</strain>
    </source>
</reference>
<dbReference type="PROSITE" id="PS51462">
    <property type="entry name" value="NUDIX"/>
    <property type="match status" value="1"/>
</dbReference>
<comment type="similarity">
    <text evidence="4">Belongs to the Nudix hydrolase family. RppH subfamily.</text>
</comment>
<name>A0A2R8AG00_9RHOB</name>
<dbReference type="EMBL" id="OMKW01000004">
    <property type="protein sequence ID" value="SPF31018.1"/>
    <property type="molecule type" value="Genomic_DNA"/>
</dbReference>
<dbReference type="InterPro" id="IPR020084">
    <property type="entry name" value="NUDIX_hydrolase_CS"/>
</dbReference>
<sequence>MILTAGQIEALPYRPCVGILLMNADGMLFAGARKHGAVGAWQAPQGGIDDGEDAQTAALRELEEEIGVGADHVEVVAQSVDWHRYDLPADIVPTRWGGRFRGQAQRWFLFRLISTDDVINIATDDPEFIEWEWLNPAEMLERIVPFKRDVYQDVFAEFAPNFGASG</sequence>
<evidence type="ECO:0000313" key="7">
    <source>
        <dbReference type="Proteomes" id="UP000244932"/>
    </source>
</evidence>
<dbReference type="PANTHER" id="PTHR11839">
    <property type="entry name" value="UDP/ADP-SUGAR PYROPHOSPHATASE"/>
    <property type="match status" value="1"/>
</dbReference>
<dbReference type="InterPro" id="IPR015797">
    <property type="entry name" value="NUDIX_hydrolase-like_dom_sf"/>
</dbReference>
<feature type="short sequence motif" description="Nudix box" evidence="4">
    <location>
        <begin position="46"/>
        <end position="67"/>
    </location>
</feature>
<dbReference type="AlphaFoldDB" id="A0A2R8AG00"/>
<keyword evidence="7" id="KW-1185">Reference proteome</keyword>
<dbReference type="RefSeq" id="WP_281258580.1">
    <property type="nucleotide sequence ID" value="NZ_OMKW01000004.1"/>
</dbReference>
<dbReference type="Pfam" id="PF00293">
    <property type="entry name" value="NUDIX"/>
    <property type="match status" value="1"/>
</dbReference>
<dbReference type="PROSITE" id="PS00893">
    <property type="entry name" value="NUDIX_BOX"/>
    <property type="match status" value="1"/>
</dbReference>